<proteinExistence type="predicted"/>
<gene>
    <name evidence="2" type="ORF">FNV43_RR11108</name>
</gene>
<organism evidence="2 3">
    <name type="scientific">Rhamnella rubrinervis</name>
    <dbReference type="NCBI Taxonomy" id="2594499"/>
    <lineage>
        <taxon>Eukaryota</taxon>
        <taxon>Viridiplantae</taxon>
        <taxon>Streptophyta</taxon>
        <taxon>Embryophyta</taxon>
        <taxon>Tracheophyta</taxon>
        <taxon>Spermatophyta</taxon>
        <taxon>Magnoliopsida</taxon>
        <taxon>eudicotyledons</taxon>
        <taxon>Gunneridae</taxon>
        <taxon>Pentapetalae</taxon>
        <taxon>rosids</taxon>
        <taxon>fabids</taxon>
        <taxon>Rosales</taxon>
        <taxon>Rhamnaceae</taxon>
        <taxon>rhamnoid group</taxon>
        <taxon>Rhamneae</taxon>
        <taxon>Rhamnella</taxon>
    </lineage>
</organism>
<sequence length="94" mass="10484">MEGTFMSRHRVWSSSRLTIIMRCTTATWTSFGKSLESSSANHLAGQGIMVLAIVVEEFEGPGEDEDPEEDPEEFGDFIMSEDSLEPIDPKDEDP</sequence>
<reference evidence="2" key="1">
    <citation type="submission" date="2020-03" db="EMBL/GenBank/DDBJ databases">
        <title>A high-quality chromosome-level genome assembly of a woody plant with both climbing and erect habits, Rhamnella rubrinervis.</title>
        <authorList>
            <person name="Lu Z."/>
            <person name="Yang Y."/>
            <person name="Zhu X."/>
            <person name="Sun Y."/>
        </authorList>
    </citation>
    <scope>NUCLEOTIDE SEQUENCE</scope>
    <source>
        <strain evidence="2">BYM</strain>
        <tissue evidence="2">Leaf</tissue>
    </source>
</reference>
<feature type="compositionally biased region" description="Acidic residues" evidence="1">
    <location>
        <begin position="58"/>
        <end position="75"/>
    </location>
</feature>
<protein>
    <submittedName>
        <fullName evidence="2">Uncharacterized protein</fullName>
    </submittedName>
</protein>
<dbReference type="EMBL" id="VOIH02000005">
    <property type="protein sequence ID" value="KAF3445931.1"/>
    <property type="molecule type" value="Genomic_DNA"/>
</dbReference>
<evidence type="ECO:0000313" key="2">
    <source>
        <dbReference type="EMBL" id="KAF3445931.1"/>
    </source>
</evidence>
<feature type="compositionally biased region" description="Acidic residues" evidence="1">
    <location>
        <begin position="82"/>
        <end position="94"/>
    </location>
</feature>
<dbReference type="Proteomes" id="UP000796880">
    <property type="component" value="Unassembled WGS sequence"/>
</dbReference>
<comment type="caution">
    <text evidence="2">The sequence shown here is derived from an EMBL/GenBank/DDBJ whole genome shotgun (WGS) entry which is preliminary data.</text>
</comment>
<evidence type="ECO:0000313" key="3">
    <source>
        <dbReference type="Proteomes" id="UP000796880"/>
    </source>
</evidence>
<keyword evidence="3" id="KW-1185">Reference proteome</keyword>
<accession>A0A8K0H580</accession>
<name>A0A8K0H580_9ROSA</name>
<dbReference type="AlphaFoldDB" id="A0A8K0H580"/>
<evidence type="ECO:0000256" key="1">
    <source>
        <dbReference type="SAM" id="MobiDB-lite"/>
    </source>
</evidence>
<feature type="region of interest" description="Disordered" evidence="1">
    <location>
        <begin position="58"/>
        <end position="94"/>
    </location>
</feature>